<organism evidence="3 4">
    <name type="scientific">Apostasia shenzhenica</name>
    <dbReference type="NCBI Taxonomy" id="1088818"/>
    <lineage>
        <taxon>Eukaryota</taxon>
        <taxon>Viridiplantae</taxon>
        <taxon>Streptophyta</taxon>
        <taxon>Embryophyta</taxon>
        <taxon>Tracheophyta</taxon>
        <taxon>Spermatophyta</taxon>
        <taxon>Magnoliopsida</taxon>
        <taxon>Liliopsida</taxon>
        <taxon>Asparagales</taxon>
        <taxon>Orchidaceae</taxon>
        <taxon>Apostasioideae</taxon>
        <taxon>Apostasia</taxon>
    </lineage>
</organism>
<keyword evidence="2" id="KW-0472">Membrane</keyword>
<feature type="region of interest" description="Disordered" evidence="1">
    <location>
        <begin position="83"/>
        <end position="103"/>
    </location>
</feature>
<reference evidence="3 4" key="1">
    <citation type="journal article" date="2017" name="Nature">
        <title>The Apostasia genome and the evolution of orchids.</title>
        <authorList>
            <person name="Zhang G.Q."/>
            <person name="Liu K.W."/>
            <person name="Li Z."/>
            <person name="Lohaus R."/>
            <person name="Hsiao Y.Y."/>
            <person name="Niu S.C."/>
            <person name="Wang J.Y."/>
            <person name="Lin Y.C."/>
            <person name="Xu Q."/>
            <person name="Chen L.J."/>
            <person name="Yoshida K."/>
            <person name="Fujiwara S."/>
            <person name="Wang Z.W."/>
            <person name="Zhang Y.Q."/>
            <person name="Mitsuda N."/>
            <person name="Wang M."/>
            <person name="Liu G.H."/>
            <person name="Pecoraro L."/>
            <person name="Huang H.X."/>
            <person name="Xiao X.J."/>
            <person name="Lin M."/>
            <person name="Wu X.Y."/>
            <person name="Wu W.L."/>
            <person name="Chen Y.Y."/>
            <person name="Chang S.B."/>
            <person name="Sakamoto S."/>
            <person name="Ohme-Takagi M."/>
            <person name="Yagi M."/>
            <person name="Zeng S.J."/>
            <person name="Shen C.Y."/>
            <person name="Yeh C.M."/>
            <person name="Luo Y.B."/>
            <person name="Tsai W.C."/>
            <person name="Van de Peer Y."/>
            <person name="Liu Z.J."/>
        </authorList>
    </citation>
    <scope>NUCLEOTIDE SEQUENCE [LARGE SCALE GENOMIC DNA]</scope>
    <source>
        <strain evidence="4">cv. Shenzhen</strain>
        <tissue evidence="3">Stem</tissue>
    </source>
</reference>
<name>A0A2I0AFR4_9ASPA</name>
<accession>A0A2I0AFR4</accession>
<proteinExistence type="predicted"/>
<dbReference type="Proteomes" id="UP000236161">
    <property type="component" value="Unassembled WGS sequence"/>
</dbReference>
<evidence type="ECO:0000256" key="1">
    <source>
        <dbReference type="SAM" id="MobiDB-lite"/>
    </source>
</evidence>
<dbReference type="AlphaFoldDB" id="A0A2I0AFR4"/>
<keyword evidence="2" id="KW-1133">Transmembrane helix</keyword>
<dbReference type="OrthoDB" id="410267at2759"/>
<feature type="transmembrane region" description="Helical" evidence="2">
    <location>
        <begin position="28"/>
        <end position="47"/>
    </location>
</feature>
<gene>
    <name evidence="3" type="ORF">AXF42_Ash000169</name>
</gene>
<protein>
    <submittedName>
        <fullName evidence="3">Uncharacterized protein</fullName>
    </submittedName>
</protein>
<evidence type="ECO:0000256" key="2">
    <source>
        <dbReference type="SAM" id="Phobius"/>
    </source>
</evidence>
<sequence length="103" mass="11392">MVFSGGGEGASAAISRARLAIRVVKGRWFMVYACLLIMAGAGATYHLQHLLRSYIQISLGTTRRPSYTHELLQRPRCQRVGIRPGLINPRSRRVGRPPHGAPE</sequence>
<keyword evidence="4" id="KW-1185">Reference proteome</keyword>
<dbReference type="EMBL" id="KZ451982">
    <property type="protein sequence ID" value="PKA54336.1"/>
    <property type="molecule type" value="Genomic_DNA"/>
</dbReference>
<keyword evidence="2" id="KW-0812">Transmembrane</keyword>
<evidence type="ECO:0000313" key="4">
    <source>
        <dbReference type="Proteomes" id="UP000236161"/>
    </source>
</evidence>
<evidence type="ECO:0000313" key="3">
    <source>
        <dbReference type="EMBL" id="PKA54336.1"/>
    </source>
</evidence>